<dbReference type="InterPro" id="IPR011022">
    <property type="entry name" value="Arrestin_C-like"/>
</dbReference>
<dbReference type="Gene3D" id="2.60.40.640">
    <property type="match status" value="1"/>
</dbReference>
<dbReference type="InterPro" id="IPR011021">
    <property type="entry name" value="Arrestin-like_N"/>
</dbReference>
<dbReference type="OrthoDB" id="2333384at2759"/>
<keyword evidence="9" id="KW-1185">Reference proteome</keyword>
<accession>A0A0F4Z655</accession>
<dbReference type="GO" id="GO:0031625">
    <property type="term" value="F:ubiquitin protein ligase binding"/>
    <property type="evidence" value="ECO:0007669"/>
    <property type="project" value="TreeGrafter"/>
</dbReference>
<feature type="compositionally biased region" description="Polar residues" evidence="6">
    <location>
        <begin position="522"/>
        <end position="533"/>
    </location>
</feature>
<dbReference type="Proteomes" id="UP000053958">
    <property type="component" value="Unassembled WGS sequence"/>
</dbReference>
<comment type="caution">
    <text evidence="8">The sequence shown here is derived from an EMBL/GenBank/DDBJ whole genome shotgun (WGS) entry which is preliminary data.</text>
</comment>
<comment type="subunit">
    <text evidence="3">Interacts with hulA.</text>
</comment>
<dbReference type="GO" id="GO:0030674">
    <property type="term" value="F:protein-macromolecule adaptor activity"/>
    <property type="evidence" value="ECO:0007669"/>
    <property type="project" value="TreeGrafter"/>
</dbReference>
<dbReference type="GO" id="GO:0005886">
    <property type="term" value="C:plasma membrane"/>
    <property type="evidence" value="ECO:0007669"/>
    <property type="project" value="TreeGrafter"/>
</dbReference>
<feature type="region of interest" description="Disordered" evidence="6">
    <location>
        <begin position="522"/>
        <end position="562"/>
    </location>
</feature>
<evidence type="ECO:0000256" key="3">
    <source>
        <dbReference type="ARBA" id="ARBA00038766"/>
    </source>
</evidence>
<feature type="compositionally biased region" description="Basic and acidic residues" evidence="6">
    <location>
        <begin position="588"/>
        <end position="610"/>
    </location>
</feature>
<dbReference type="EMBL" id="LASV01000012">
    <property type="protein sequence ID" value="KKA25805.1"/>
    <property type="molecule type" value="Genomic_DNA"/>
</dbReference>
<evidence type="ECO:0000256" key="6">
    <source>
        <dbReference type="SAM" id="MobiDB-lite"/>
    </source>
</evidence>
<dbReference type="AlphaFoldDB" id="A0A0F4Z655"/>
<dbReference type="InterPro" id="IPR014756">
    <property type="entry name" value="Ig_E-set"/>
</dbReference>
<dbReference type="Pfam" id="PF02752">
    <property type="entry name" value="Arrestin_C"/>
    <property type="match status" value="1"/>
</dbReference>
<dbReference type="PANTHER" id="PTHR11188">
    <property type="entry name" value="ARRESTIN DOMAIN CONTAINING PROTEIN"/>
    <property type="match status" value="1"/>
</dbReference>
<evidence type="ECO:0000256" key="1">
    <source>
        <dbReference type="ARBA" id="ARBA00005298"/>
    </source>
</evidence>
<feature type="domain" description="Arrestin C-terminal-like" evidence="7">
    <location>
        <begin position="181"/>
        <end position="332"/>
    </location>
</feature>
<dbReference type="InterPro" id="IPR050357">
    <property type="entry name" value="Arrestin_domain-protein"/>
</dbReference>
<reference evidence="8 9" key="1">
    <citation type="submission" date="2015-04" db="EMBL/GenBank/DDBJ databases">
        <authorList>
            <person name="Heijne W.H."/>
            <person name="Fedorova N.D."/>
            <person name="Nierman W.C."/>
            <person name="Vollebregt A.W."/>
            <person name="Zhao Z."/>
            <person name="Wu L."/>
            <person name="Kumar M."/>
            <person name="Stam H."/>
            <person name="van den Berg M.A."/>
            <person name="Pel H.J."/>
        </authorList>
    </citation>
    <scope>NUCLEOTIDE SEQUENCE [LARGE SCALE GENOMIC DNA]</scope>
    <source>
        <strain evidence="8 9">CBS 393.64</strain>
    </source>
</reference>
<dbReference type="SMART" id="SM01017">
    <property type="entry name" value="Arrestin_C"/>
    <property type="match status" value="1"/>
</dbReference>
<comment type="function">
    <text evidence="4">Component of the regulatory network controlling carbon source utilization through ubiquitination and deubiquitination involving creA, creB, creC, creD and acrB. May be involved in signaling by recognizing appropriately phosphorylated substrates via its arrestin domains and then recruit a HECT-type ubiquitin ligase such as hulA, leading to ubiquitination of the substrate, providing a link between ubiquitination and phosphorylation in protein regulation and stability.</text>
</comment>
<gene>
    <name evidence="8" type="ORF">T310_0191</name>
</gene>
<feature type="region of interest" description="Disordered" evidence="6">
    <location>
        <begin position="432"/>
        <end position="499"/>
    </location>
</feature>
<dbReference type="SUPFAM" id="SSF81296">
    <property type="entry name" value="E set domains"/>
    <property type="match status" value="1"/>
</dbReference>
<dbReference type="GO" id="GO:0070086">
    <property type="term" value="P:ubiquitin-dependent endocytosis"/>
    <property type="evidence" value="ECO:0007669"/>
    <property type="project" value="TreeGrafter"/>
</dbReference>
<comment type="similarity">
    <text evidence="1">Belongs to the arrestin family.</text>
</comment>
<sequence length="619" mass="69172">MEALSLLSGGGSASYAKYFDIRLDDRYVVFRGNEHEAASAHLQGTLVLCLSEALTIKHLKLHLTGMSRVSWHLPTSGGASRRPMKEKVFFEKTWTFRDPGKGKTEVLRADNYEFPFDVILDGSLPESVEGLHDSWVTYRFKAEIGRKYARDIVIRKPLRIIRTLDPSALELAHAMSVENIWPNKIEYSISTPTKAVIFGTSVRVDFRLIPLLKGLKIGLITSQLIESHDLSLNPGEPETAYNTYKTTRVIVTDDYELDEEKQLEIIDESAEGYQFHRYLELPKTLTRCLQDTDAKGIKVRHKLKFRVQLHNPDGHTSELRATLPVSIFISPNLTIDDNNNLVDQTPADAQRALLDLTEQAPPLYGEHQFDQLYSEVDVSGYRTPGPVSGPAAPFGTLSRNLSAEDLPSMATVSNGDISASALHSRLSRLHANGVNQSRSPDAADSHDSEPGRRTSGHGSDYFSYNRSSGSHSQSPEGSSTTVSRRPSVDHDYETLPSGMATPYHVPQYLEVESLSRVPSYSTALRSNPRTPYNSDLPDYESATAGDNVVNPPRSPQQAHVRSSGWSHFSALTESYHRPSFFHSHSRGNSRDQSRDRNHNNNAHDDEERRLRLLQARGRG</sequence>
<protein>
    <recommendedName>
        <fullName evidence="5">Carbon catabolite repressor D</fullName>
    </recommendedName>
</protein>
<feature type="region of interest" description="Disordered" evidence="6">
    <location>
        <begin position="579"/>
        <end position="619"/>
    </location>
</feature>
<dbReference type="GO" id="GO:0005829">
    <property type="term" value="C:cytosol"/>
    <property type="evidence" value="ECO:0007669"/>
    <property type="project" value="TreeGrafter"/>
</dbReference>
<dbReference type="PANTHER" id="PTHR11188:SF17">
    <property type="entry name" value="FI21816P1"/>
    <property type="match status" value="1"/>
</dbReference>
<evidence type="ECO:0000313" key="8">
    <source>
        <dbReference type="EMBL" id="KKA25805.1"/>
    </source>
</evidence>
<dbReference type="InterPro" id="IPR014752">
    <property type="entry name" value="Arrestin-like_C"/>
</dbReference>
<organism evidence="8 9">
    <name type="scientific">Rasamsonia emersonii (strain ATCC 16479 / CBS 393.64 / IMI 116815)</name>
    <dbReference type="NCBI Taxonomy" id="1408163"/>
    <lineage>
        <taxon>Eukaryota</taxon>
        <taxon>Fungi</taxon>
        <taxon>Dikarya</taxon>
        <taxon>Ascomycota</taxon>
        <taxon>Pezizomycotina</taxon>
        <taxon>Eurotiomycetes</taxon>
        <taxon>Eurotiomycetidae</taxon>
        <taxon>Eurotiales</taxon>
        <taxon>Trichocomaceae</taxon>
        <taxon>Rasamsonia</taxon>
    </lineage>
</organism>
<dbReference type="GeneID" id="25312246"/>
<evidence type="ECO:0000259" key="7">
    <source>
        <dbReference type="SMART" id="SM01017"/>
    </source>
</evidence>
<evidence type="ECO:0000256" key="2">
    <source>
        <dbReference type="ARBA" id="ARBA00022786"/>
    </source>
</evidence>
<dbReference type="RefSeq" id="XP_013332417.1">
    <property type="nucleotide sequence ID" value="XM_013476963.1"/>
</dbReference>
<dbReference type="FunFam" id="2.60.40.640:FF:000018">
    <property type="entry name" value="HECT-type ubiquitin ligase-interacting protein creD"/>
    <property type="match status" value="1"/>
</dbReference>
<feature type="compositionally biased region" description="Basic and acidic residues" evidence="6">
    <location>
        <begin position="441"/>
        <end position="452"/>
    </location>
</feature>
<keyword evidence="2" id="KW-0833">Ubl conjugation pathway</keyword>
<evidence type="ECO:0000256" key="5">
    <source>
        <dbReference type="ARBA" id="ARBA00079835"/>
    </source>
</evidence>
<feature type="compositionally biased region" description="Low complexity" evidence="6">
    <location>
        <begin position="467"/>
        <end position="479"/>
    </location>
</feature>
<evidence type="ECO:0000256" key="4">
    <source>
        <dbReference type="ARBA" id="ARBA00056218"/>
    </source>
</evidence>
<proteinExistence type="inferred from homology"/>
<evidence type="ECO:0000313" key="9">
    <source>
        <dbReference type="Proteomes" id="UP000053958"/>
    </source>
</evidence>
<dbReference type="STRING" id="1408163.A0A0F4Z655"/>
<name>A0A0F4Z655_RASE3</name>
<dbReference type="Pfam" id="PF00339">
    <property type="entry name" value="Arrestin_N"/>
    <property type="match status" value="1"/>
</dbReference>